<organism evidence="1">
    <name type="scientific">Siphoviridae sp. ct6rT12</name>
    <dbReference type="NCBI Taxonomy" id="2825346"/>
    <lineage>
        <taxon>Viruses</taxon>
        <taxon>Duplodnaviria</taxon>
        <taxon>Heunggongvirae</taxon>
        <taxon>Uroviricota</taxon>
        <taxon>Caudoviricetes</taxon>
    </lineage>
</organism>
<accession>A0A8S5V9H3</accession>
<dbReference type="EMBL" id="BK016227">
    <property type="protein sequence ID" value="DAG03342.1"/>
    <property type="molecule type" value="Genomic_DNA"/>
</dbReference>
<proteinExistence type="predicted"/>
<sequence>MEEIENEIPIDIDGIENINTTNEIDDISNTSELEKKEVKLFNAEDVKFDDEKNFNGYNLDKFKEDIDYSEESVKALENFTSKYKELGLSQIQVEGVIELMINQGNQATDPETIKNNLNKNLTYDEKRNYHANCNILKNILTGTEVEKYYNAITSDPTAVKVLSQIVKYFQNGKDVNGIKEKEQRNISQNLTADEGIQEFNEYLKKGGKDLDKKRNEIRSRLLNKDEIDYFNQITE</sequence>
<reference evidence="1" key="1">
    <citation type="journal article" date="2021" name="Proc. Natl. Acad. Sci. U.S.A.">
        <title>A Catalog of Tens of Thousands of Viruses from Human Metagenomes Reveals Hidden Associations with Chronic Diseases.</title>
        <authorList>
            <person name="Tisza M.J."/>
            <person name="Buck C.B."/>
        </authorList>
    </citation>
    <scope>NUCLEOTIDE SEQUENCE</scope>
    <source>
        <strain evidence="1">Ct6rT12</strain>
    </source>
</reference>
<name>A0A8S5V9H3_9CAUD</name>
<protein>
    <submittedName>
        <fullName evidence="1">Uncharacterized protein</fullName>
    </submittedName>
</protein>
<evidence type="ECO:0000313" key="1">
    <source>
        <dbReference type="EMBL" id="DAG03342.1"/>
    </source>
</evidence>